<dbReference type="Proteomes" id="UP000663823">
    <property type="component" value="Unassembled WGS sequence"/>
</dbReference>
<keyword evidence="6" id="KW-0675">Receptor</keyword>
<evidence type="ECO:0000256" key="3">
    <source>
        <dbReference type="ARBA" id="ARBA00022989"/>
    </source>
</evidence>
<dbReference type="InterPro" id="IPR017452">
    <property type="entry name" value="GPCR_Rhodpsn_7TM"/>
</dbReference>
<evidence type="ECO:0000256" key="8">
    <source>
        <dbReference type="SAM" id="Phobius"/>
    </source>
</evidence>
<sequence length="355" mass="40539">MSNTVNDMSIAVDCLYSIANFTNSTLVRKTTINECRFSRLAGSLLLIISIISFIINVRSLPINNRSYCLPRRDIGLVIGMCASSLCVIIISVPSVVVQCFLCRRLCIPLICRIEGFNSFFNGCFTMYMLVALSIVRYATTANSSMSIKFQRRIEKYSWHFVAICFIMSGIWAVPPIFGRMSAYAPEGLGFHCGLDWFDRSLAGRIYFFLLFVDVFFIPIIIVIYVNVYIQHTVYRLTHLKPSILLELRTDSNENSLRRHVSETLNEKETRRLLRLHEDRRFVLATSISVIIYMIAWAPYSIVALAQVFGDQFSLYNPWLMTTCAVLAKLSMITNPIIYGILLKGRIMMTLTLNVK</sequence>
<evidence type="ECO:0000256" key="2">
    <source>
        <dbReference type="ARBA" id="ARBA00022692"/>
    </source>
</evidence>
<keyword evidence="2 8" id="KW-0812">Transmembrane</keyword>
<keyword evidence="4" id="KW-0297">G-protein coupled receptor</keyword>
<feature type="transmembrane region" description="Helical" evidence="8">
    <location>
        <begin position="37"/>
        <end position="55"/>
    </location>
</feature>
<comment type="caution">
    <text evidence="10">The sequence shown here is derived from an EMBL/GenBank/DDBJ whole genome shotgun (WGS) entry which is preliminary data.</text>
</comment>
<dbReference type="EMBL" id="CAJOAX010000428">
    <property type="protein sequence ID" value="CAF3589247.1"/>
    <property type="molecule type" value="Genomic_DNA"/>
</dbReference>
<feature type="transmembrane region" description="Helical" evidence="8">
    <location>
        <begin position="281"/>
        <end position="299"/>
    </location>
</feature>
<dbReference type="EMBL" id="CAJNOO010001266">
    <property type="protein sequence ID" value="CAF1124695.1"/>
    <property type="molecule type" value="Genomic_DNA"/>
</dbReference>
<feature type="transmembrane region" description="Helical" evidence="8">
    <location>
        <begin position="319"/>
        <end position="341"/>
    </location>
</feature>
<dbReference type="OrthoDB" id="9996086at2759"/>
<gene>
    <name evidence="11" type="ORF">OTI717_LOCUS6219</name>
    <name evidence="10" type="ORF">RFH988_LOCUS20543</name>
</gene>
<evidence type="ECO:0000256" key="5">
    <source>
        <dbReference type="ARBA" id="ARBA00023136"/>
    </source>
</evidence>
<keyword evidence="3 8" id="KW-1133">Transmembrane helix</keyword>
<evidence type="ECO:0000259" key="9">
    <source>
        <dbReference type="PROSITE" id="PS50262"/>
    </source>
</evidence>
<dbReference type="InterPro" id="IPR050125">
    <property type="entry name" value="GPCR_opsins"/>
</dbReference>
<dbReference type="PROSITE" id="PS50262">
    <property type="entry name" value="G_PROTEIN_RECEP_F1_2"/>
    <property type="match status" value="1"/>
</dbReference>
<dbReference type="Gene3D" id="1.20.1070.10">
    <property type="entry name" value="Rhodopsin 7-helix transmembrane proteins"/>
    <property type="match status" value="1"/>
</dbReference>
<reference evidence="10" key="1">
    <citation type="submission" date="2021-02" db="EMBL/GenBank/DDBJ databases">
        <authorList>
            <person name="Nowell W R."/>
        </authorList>
    </citation>
    <scope>NUCLEOTIDE SEQUENCE</scope>
</reference>
<dbReference type="Pfam" id="PF00001">
    <property type="entry name" value="7tm_1"/>
    <property type="match status" value="1"/>
</dbReference>
<evidence type="ECO:0000256" key="1">
    <source>
        <dbReference type="ARBA" id="ARBA00004141"/>
    </source>
</evidence>
<dbReference type="SUPFAM" id="SSF81321">
    <property type="entry name" value="Family A G protein-coupled receptor-like"/>
    <property type="match status" value="1"/>
</dbReference>
<evidence type="ECO:0000256" key="6">
    <source>
        <dbReference type="ARBA" id="ARBA00023170"/>
    </source>
</evidence>
<feature type="transmembrane region" description="Helical" evidence="8">
    <location>
        <begin position="156"/>
        <end position="177"/>
    </location>
</feature>
<dbReference type="PRINTS" id="PR00237">
    <property type="entry name" value="GPCRRHODOPSN"/>
</dbReference>
<dbReference type="InterPro" id="IPR000276">
    <property type="entry name" value="GPCR_Rhodpsn"/>
</dbReference>
<keyword evidence="7" id="KW-0807">Transducer</keyword>
<feature type="transmembrane region" description="Helical" evidence="8">
    <location>
        <begin position="116"/>
        <end position="135"/>
    </location>
</feature>
<evidence type="ECO:0000313" key="12">
    <source>
        <dbReference type="Proteomes" id="UP000663882"/>
    </source>
</evidence>
<dbReference type="AlphaFoldDB" id="A0A814QUU0"/>
<feature type="transmembrane region" description="Helical" evidence="8">
    <location>
        <begin position="205"/>
        <end position="229"/>
    </location>
</feature>
<organism evidence="10 12">
    <name type="scientific">Rotaria sordida</name>
    <dbReference type="NCBI Taxonomy" id="392033"/>
    <lineage>
        <taxon>Eukaryota</taxon>
        <taxon>Metazoa</taxon>
        <taxon>Spiralia</taxon>
        <taxon>Gnathifera</taxon>
        <taxon>Rotifera</taxon>
        <taxon>Eurotatoria</taxon>
        <taxon>Bdelloidea</taxon>
        <taxon>Philodinida</taxon>
        <taxon>Philodinidae</taxon>
        <taxon>Rotaria</taxon>
    </lineage>
</organism>
<evidence type="ECO:0000256" key="7">
    <source>
        <dbReference type="ARBA" id="ARBA00023224"/>
    </source>
</evidence>
<evidence type="ECO:0000256" key="4">
    <source>
        <dbReference type="ARBA" id="ARBA00023040"/>
    </source>
</evidence>
<feature type="domain" description="G-protein coupled receptors family 1 profile" evidence="9">
    <location>
        <begin position="42"/>
        <end position="338"/>
    </location>
</feature>
<protein>
    <recommendedName>
        <fullName evidence="9">G-protein coupled receptors family 1 profile domain-containing protein</fullName>
    </recommendedName>
</protein>
<dbReference type="Proteomes" id="UP000663882">
    <property type="component" value="Unassembled WGS sequence"/>
</dbReference>
<evidence type="ECO:0000313" key="10">
    <source>
        <dbReference type="EMBL" id="CAF1124695.1"/>
    </source>
</evidence>
<comment type="subcellular location">
    <subcellularLocation>
        <location evidence="1">Membrane</location>
        <topology evidence="1">Multi-pass membrane protein</topology>
    </subcellularLocation>
</comment>
<dbReference type="PANTHER" id="PTHR24240">
    <property type="entry name" value="OPSIN"/>
    <property type="match status" value="1"/>
</dbReference>
<accession>A0A814QUU0</accession>
<dbReference type="GO" id="GO:0016020">
    <property type="term" value="C:membrane"/>
    <property type="evidence" value="ECO:0007669"/>
    <property type="project" value="UniProtKB-SubCell"/>
</dbReference>
<name>A0A814QUU0_9BILA</name>
<keyword evidence="5 8" id="KW-0472">Membrane</keyword>
<proteinExistence type="predicted"/>
<dbReference type="GO" id="GO:0004930">
    <property type="term" value="F:G protein-coupled receptor activity"/>
    <property type="evidence" value="ECO:0007669"/>
    <property type="project" value="UniProtKB-KW"/>
</dbReference>
<feature type="transmembrane region" description="Helical" evidence="8">
    <location>
        <begin position="76"/>
        <end position="96"/>
    </location>
</feature>
<evidence type="ECO:0000313" key="11">
    <source>
        <dbReference type="EMBL" id="CAF3589247.1"/>
    </source>
</evidence>